<dbReference type="RefSeq" id="WP_267264730.1">
    <property type="nucleotide sequence ID" value="NZ_JAOVZW010000004.1"/>
</dbReference>
<feature type="domain" description="Secretion system C-terminal sorting" evidence="2">
    <location>
        <begin position="250"/>
        <end position="315"/>
    </location>
</feature>
<evidence type="ECO:0000259" key="2">
    <source>
        <dbReference type="Pfam" id="PF18962"/>
    </source>
</evidence>
<keyword evidence="1" id="KW-0732">Signal</keyword>
<gene>
    <name evidence="3" type="ORF">OF897_05745</name>
</gene>
<keyword evidence="4" id="KW-1185">Reference proteome</keyword>
<evidence type="ECO:0000313" key="3">
    <source>
        <dbReference type="EMBL" id="MCX8523418.1"/>
    </source>
</evidence>
<name>A0ABT3XMR1_9FLAO</name>
<dbReference type="Proteomes" id="UP001073122">
    <property type="component" value="Unassembled WGS sequence"/>
</dbReference>
<organism evidence="3 4">
    <name type="scientific">Chryseobacterium formosus</name>
    <dbReference type="NCBI Taxonomy" id="1537363"/>
    <lineage>
        <taxon>Bacteria</taxon>
        <taxon>Pseudomonadati</taxon>
        <taxon>Bacteroidota</taxon>
        <taxon>Flavobacteriia</taxon>
        <taxon>Flavobacteriales</taxon>
        <taxon>Weeksellaceae</taxon>
        <taxon>Chryseobacterium group</taxon>
        <taxon>Chryseobacterium</taxon>
    </lineage>
</organism>
<dbReference type="InterPro" id="IPR026444">
    <property type="entry name" value="Secre_tail"/>
</dbReference>
<accession>A0ABT3XMR1</accession>
<evidence type="ECO:0000313" key="4">
    <source>
        <dbReference type="Proteomes" id="UP001073122"/>
    </source>
</evidence>
<dbReference type="EMBL" id="JAOVZW010000004">
    <property type="protein sequence ID" value="MCX8523418.1"/>
    <property type="molecule type" value="Genomic_DNA"/>
</dbReference>
<proteinExistence type="predicted"/>
<dbReference type="Pfam" id="PF18962">
    <property type="entry name" value="Por_Secre_tail"/>
    <property type="match status" value="1"/>
</dbReference>
<reference evidence="3" key="1">
    <citation type="submission" date="2022-10" db="EMBL/GenBank/DDBJ databases">
        <title>Chryseobacterium sp. nov., a novel bacterial species.</title>
        <authorList>
            <person name="Cao Y."/>
        </authorList>
    </citation>
    <scope>NUCLEOTIDE SEQUENCE</scope>
    <source>
        <strain evidence="3">CCTCC AB2015118</strain>
    </source>
</reference>
<evidence type="ECO:0000256" key="1">
    <source>
        <dbReference type="ARBA" id="ARBA00022729"/>
    </source>
</evidence>
<dbReference type="NCBIfam" id="TIGR04183">
    <property type="entry name" value="Por_Secre_tail"/>
    <property type="match status" value="1"/>
</dbReference>
<comment type="caution">
    <text evidence="3">The sequence shown here is derived from an EMBL/GenBank/DDBJ whole genome shotgun (WGS) entry which is preliminary data.</text>
</comment>
<sequence>MLLGSIYGTAQILQQENFDALTTATAIGQSSPVYAFLGGANSDYSVVTSGTGKALQISAPGTVITPAIAERYMWKNGLAAAWTARTAGNNVFQVEYDYFTGSTSTSNNGGGIEVIDDPAGKVFCGLTVHQATKTVLGVYTTATGTNSSTDVGTGTTPAAVTLPANTWVRLGFAYNTTNGTVTFKGPGFSKVITGTLITTPAEIDYAAYPLATNTVASIHLFDNMIARAVATESLNLATSDVVLKEQSVSIFPSPATDFINVESKAKILNAYIYDMTGVRSDANFADSKVDVRKLPSGVYMLGLKTENGLLTKKFIKK</sequence>
<protein>
    <submittedName>
        <fullName evidence="3">T9SS type A sorting domain-containing protein</fullName>
    </submittedName>
</protein>